<protein>
    <submittedName>
        <fullName evidence="2">FMN-binding split barrel</fullName>
    </submittedName>
</protein>
<dbReference type="Gene3D" id="2.30.110.10">
    <property type="entry name" value="Electron Transport, Fmn-binding Protein, Chain A"/>
    <property type="match status" value="1"/>
</dbReference>
<dbReference type="AlphaFoldDB" id="A0A0F7SWM2"/>
<evidence type="ECO:0000313" key="2">
    <source>
        <dbReference type="EMBL" id="CED84463.1"/>
    </source>
</evidence>
<evidence type="ECO:0000259" key="1">
    <source>
        <dbReference type="Pfam" id="PF13883"/>
    </source>
</evidence>
<proteinExistence type="predicted"/>
<dbReference type="SUPFAM" id="SSF50475">
    <property type="entry name" value="FMN-binding split barrel"/>
    <property type="match status" value="1"/>
</dbReference>
<accession>A0A0F7SWM2</accession>
<dbReference type="InterPro" id="IPR012349">
    <property type="entry name" value="Split_barrel_FMN-bd"/>
</dbReference>
<organism evidence="2">
    <name type="scientific">Phaffia rhodozyma</name>
    <name type="common">Yeast</name>
    <name type="synonym">Xanthophyllomyces dendrorhous</name>
    <dbReference type="NCBI Taxonomy" id="264483"/>
    <lineage>
        <taxon>Eukaryota</taxon>
        <taxon>Fungi</taxon>
        <taxon>Dikarya</taxon>
        <taxon>Basidiomycota</taxon>
        <taxon>Agaricomycotina</taxon>
        <taxon>Tremellomycetes</taxon>
        <taxon>Cystofilobasidiales</taxon>
        <taxon>Mrakiaceae</taxon>
        <taxon>Phaffia</taxon>
    </lineage>
</organism>
<dbReference type="InterPro" id="IPR055343">
    <property type="entry name" value="CREG_beta-barrel"/>
</dbReference>
<sequence length="200" mass="22233">MFLSSSLVIGTPVQKVIYPDQSFSYSIDRQTMPEAAVSARKLLTEQGTGTIGTVFPADRPDDIAGSPFALMEYQVPHPKDQSSLLLLLMPISTSTKNILASSSHEASFTVQNSKGRVDQERVSLIGNVTLERELTMAQDALYTKHYLRLHPEAIAWLPSAPASPHVSYWARLDPREVYYVGGFGDTKYIGWIDLDTWKNV</sequence>
<dbReference type="PANTHER" id="PTHR37273">
    <property type="entry name" value="CHROMOSOME 8, WHOLE GENOME SHOTGUN SEQUENCE"/>
    <property type="match status" value="1"/>
</dbReference>
<dbReference type="PANTHER" id="PTHR37273:SF1">
    <property type="entry name" value="ADL397C-AP"/>
    <property type="match status" value="1"/>
</dbReference>
<name>A0A0F7SWM2_PHARH</name>
<dbReference type="Pfam" id="PF13883">
    <property type="entry name" value="CREG_beta-barrel"/>
    <property type="match status" value="1"/>
</dbReference>
<dbReference type="EMBL" id="LN483166">
    <property type="protein sequence ID" value="CED84463.1"/>
    <property type="molecule type" value="Genomic_DNA"/>
</dbReference>
<feature type="domain" description="CREG-like beta-barrel" evidence="1">
    <location>
        <begin position="32"/>
        <end position="197"/>
    </location>
</feature>
<reference evidence="2" key="1">
    <citation type="submission" date="2014-08" db="EMBL/GenBank/DDBJ databases">
        <authorList>
            <person name="Sharma Rahul"/>
            <person name="Thines Marco"/>
        </authorList>
    </citation>
    <scope>NUCLEOTIDE SEQUENCE</scope>
</reference>